<dbReference type="InterPro" id="IPR039164">
    <property type="entry name" value="UBR1-like"/>
</dbReference>
<evidence type="ECO:0000313" key="4">
    <source>
        <dbReference type="Proteomes" id="UP000326759"/>
    </source>
</evidence>
<accession>A0A5N5T8J3</accession>
<dbReference type="EC" id="2.3.2.27" evidence="1"/>
<feature type="domain" description="E3 ubiquitin-protein ligase UBR-like C-terminal" evidence="2">
    <location>
        <begin position="394"/>
        <end position="433"/>
    </location>
</feature>
<dbReference type="GO" id="GO:0016567">
    <property type="term" value="P:protein ubiquitination"/>
    <property type="evidence" value="ECO:0007669"/>
    <property type="project" value="UniProtKB-UniRule"/>
</dbReference>
<comment type="caution">
    <text evidence="3">The sequence shown here is derived from an EMBL/GenBank/DDBJ whole genome shotgun (WGS) entry which is preliminary data.</text>
</comment>
<proteinExistence type="inferred from homology"/>
<dbReference type="GO" id="GO:0061630">
    <property type="term" value="F:ubiquitin protein ligase activity"/>
    <property type="evidence" value="ECO:0007669"/>
    <property type="project" value="UniProtKB-UniRule"/>
</dbReference>
<evidence type="ECO:0000259" key="2">
    <source>
        <dbReference type="Pfam" id="PF18995"/>
    </source>
</evidence>
<dbReference type="GO" id="GO:0008270">
    <property type="term" value="F:zinc ion binding"/>
    <property type="evidence" value="ECO:0007669"/>
    <property type="project" value="UniProtKB-UniRule"/>
</dbReference>
<protein>
    <recommendedName>
        <fullName evidence="1">E3 ubiquitin-protein ligase</fullName>
        <ecNumber evidence="1">2.3.2.27</ecNumber>
    </recommendedName>
</protein>
<keyword evidence="1" id="KW-0862">Zinc</keyword>
<dbReference type="PANTHER" id="PTHR21497:SF24">
    <property type="entry name" value="E3 UBIQUITIN-PROTEIN LIGASE UBR1"/>
    <property type="match status" value="1"/>
</dbReference>
<evidence type="ECO:0000256" key="1">
    <source>
        <dbReference type="RuleBase" id="RU366018"/>
    </source>
</evidence>
<dbReference type="EMBL" id="SEYY01007146">
    <property type="protein sequence ID" value="KAB7502597.1"/>
    <property type="molecule type" value="Genomic_DNA"/>
</dbReference>
<dbReference type="OrthoDB" id="26387at2759"/>
<keyword evidence="1" id="KW-0808">Transferase</keyword>
<dbReference type="InterPro" id="IPR044046">
    <property type="entry name" value="E3_ligase_UBR-like_C"/>
</dbReference>
<keyword evidence="1" id="KW-0479">Metal-binding</keyword>
<keyword evidence="4" id="KW-1185">Reference proteome</keyword>
<name>A0A5N5T8J3_9CRUS</name>
<comment type="function">
    <text evidence="1">Ubiquitin ligase protein which is a component of the N-end rule pathway. Recognizes and binds to proteins bearing specific N-terminal residues that are destabilizing according to the N-end rule, leading to their ubiquitination and subsequent degradation.</text>
</comment>
<comment type="catalytic activity">
    <reaction evidence="1">
        <text>S-ubiquitinyl-[E2 ubiquitin-conjugating enzyme]-L-cysteine + [acceptor protein]-L-lysine = [E2 ubiquitin-conjugating enzyme]-L-cysteine + N(6)-ubiquitinyl-[acceptor protein]-L-lysine.</text>
        <dbReference type="EC" id="2.3.2.27"/>
    </reaction>
</comment>
<dbReference type="GO" id="GO:0005737">
    <property type="term" value="C:cytoplasm"/>
    <property type="evidence" value="ECO:0007669"/>
    <property type="project" value="TreeGrafter"/>
</dbReference>
<dbReference type="Pfam" id="PF18995">
    <property type="entry name" value="PRT6_C"/>
    <property type="match status" value="2"/>
</dbReference>
<comment type="similarity">
    <text evidence="1">Belongs to the E3 ubiquitin-protein ligase UBR1-like family.</text>
</comment>
<comment type="pathway">
    <text evidence="1">Protein modification; protein ubiquitination.</text>
</comment>
<dbReference type="PANTHER" id="PTHR21497">
    <property type="entry name" value="UBIQUITIN LIGASE E3 ALPHA-RELATED"/>
    <property type="match status" value="1"/>
</dbReference>
<gene>
    <name evidence="3" type="ORF">Anas_08445</name>
</gene>
<keyword evidence="1" id="KW-0863">Zinc-finger</keyword>
<keyword evidence="1" id="KW-0833">Ubl conjugation pathway</keyword>
<feature type="domain" description="E3 ubiquitin-protein ligase UBR-like C-terminal" evidence="2">
    <location>
        <begin position="115"/>
        <end position="356"/>
    </location>
</feature>
<dbReference type="GO" id="GO:0071596">
    <property type="term" value="P:ubiquitin-dependent protein catabolic process via the N-end rule pathway"/>
    <property type="evidence" value="ECO:0007669"/>
    <property type="project" value="UniProtKB-UniRule"/>
</dbReference>
<dbReference type="Proteomes" id="UP000326759">
    <property type="component" value="Unassembled WGS sequence"/>
</dbReference>
<evidence type="ECO:0000313" key="3">
    <source>
        <dbReference type="EMBL" id="KAB7502597.1"/>
    </source>
</evidence>
<sequence>MNAQQKIHPIEEVMKDLSHLTSASPAVTESTEFRNLFICDSVTPYPEFSRLALEMISGFSLTIYTHGLGVNPDSNNPRIPQMVWASTAYTIKVLEETQRNAKKALLSSLSSRLLDSLVALVNFAAYIPVCLDPSEDLYILRVTFFAHVVQILLQINENDFEVEMECDSESTRPFSSIFDYALNDENSSDGEFLLAILNGGRHYLGLPAVNANSSKLLDYVKEQCLPFLRCCGLFFHLLTEVSVPEELKSNVWVPESEYFCLLRYLGLEPHFFINFNVRCFDDLLKTWCKHPKMPDAMSQMKNVNLFTHINCLIPLPKDYSELMNTVSQFPCHASIGDDSRTPTMCLTCGKMLCSQRVRRKSTLSSFGLFGLALIKLISPACLQKKIEYFMRLCCFVTPPYLDEYGEADHGLKRGNPLRLDETSYSRLHNMWLSHSVPDVIAHTTEGTSNVMLTEWFHY</sequence>
<dbReference type="GO" id="GO:0000151">
    <property type="term" value="C:ubiquitin ligase complex"/>
    <property type="evidence" value="ECO:0007669"/>
    <property type="project" value="TreeGrafter"/>
</dbReference>
<organism evidence="3 4">
    <name type="scientific">Armadillidium nasatum</name>
    <dbReference type="NCBI Taxonomy" id="96803"/>
    <lineage>
        <taxon>Eukaryota</taxon>
        <taxon>Metazoa</taxon>
        <taxon>Ecdysozoa</taxon>
        <taxon>Arthropoda</taxon>
        <taxon>Crustacea</taxon>
        <taxon>Multicrustacea</taxon>
        <taxon>Malacostraca</taxon>
        <taxon>Eumalacostraca</taxon>
        <taxon>Peracarida</taxon>
        <taxon>Isopoda</taxon>
        <taxon>Oniscidea</taxon>
        <taxon>Crinocheta</taxon>
        <taxon>Armadillidiidae</taxon>
        <taxon>Armadillidium</taxon>
    </lineage>
</organism>
<dbReference type="AlphaFoldDB" id="A0A5N5T8J3"/>
<reference evidence="3 4" key="1">
    <citation type="journal article" date="2019" name="PLoS Biol.">
        <title>Sex chromosomes control vertical transmission of feminizing Wolbachia symbionts in an isopod.</title>
        <authorList>
            <person name="Becking T."/>
            <person name="Chebbi M.A."/>
            <person name="Giraud I."/>
            <person name="Moumen B."/>
            <person name="Laverre T."/>
            <person name="Caubet Y."/>
            <person name="Peccoud J."/>
            <person name="Gilbert C."/>
            <person name="Cordaux R."/>
        </authorList>
    </citation>
    <scope>NUCLEOTIDE SEQUENCE [LARGE SCALE GENOMIC DNA]</scope>
    <source>
        <strain evidence="3">ANa2</strain>
        <tissue evidence="3">Whole body excluding digestive tract and cuticle</tissue>
    </source>
</reference>
<dbReference type="UniPathway" id="UPA00143"/>